<accession>A0A951Q9W6</accession>
<proteinExistence type="predicted"/>
<dbReference type="SUPFAM" id="SSF51905">
    <property type="entry name" value="FAD/NAD(P)-binding domain"/>
    <property type="match status" value="1"/>
</dbReference>
<dbReference type="Gene3D" id="3.30.9.10">
    <property type="entry name" value="D-Amino Acid Oxidase, subunit A, domain 2"/>
    <property type="match status" value="1"/>
</dbReference>
<organism evidence="3 4">
    <name type="scientific">Drouetiella hepatica Uher 2000/2452</name>
    <dbReference type="NCBI Taxonomy" id="904376"/>
    <lineage>
        <taxon>Bacteria</taxon>
        <taxon>Bacillati</taxon>
        <taxon>Cyanobacteriota</taxon>
        <taxon>Cyanophyceae</taxon>
        <taxon>Oculatellales</taxon>
        <taxon>Oculatellaceae</taxon>
        <taxon>Drouetiella</taxon>
    </lineage>
</organism>
<evidence type="ECO:0000313" key="4">
    <source>
        <dbReference type="Proteomes" id="UP000757435"/>
    </source>
</evidence>
<protein>
    <submittedName>
        <fullName evidence="3">FAD-binding oxidoreductase</fullName>
    </submittedName>
</protein>
<dbReference type="GO" id="GO:0005737">
    <property type="term" value="C:cytoplasm"/>
    <property type="evidence" value="ECO:0007669"/>
    <property type="project" value="TreeGrafter"/>
</dbReference>
<evidence type="ECO:0000259" key="2">
    <source>
        <dbReference type="Pfam" id="PF01266"/>
    </source>
</evidence>
<dbReference type="Pfam" id="PF01266">
    <property type="entry name" value="DAO"/>
    <property type="match status" value="1"/>
</dbReference>
<sequence>MKTFDWIIVGGGLAGSALSYELAKVGFSVLLLEDSPVPSNGTRYSYGGIAYWSGSTDLTKQLCQEGIAIHHHLSSELGADTQFREMNLLLMIDADRDPEAIVRQYQQFPITPALLTPDAAVEAEPLLNPEAIAAALLLPHGHVSPEATVKAYNQAFLRAGGTMQVAPVTGLIQMGDRVQGVTTPTQTYEGANVAICAGGLSRSLLNNVGISTRLYFTQAEIIETLPVEVQLQTIVMPAELKRFEMEATAGSIEHDALWDQPGHEVVAPVLDIGAIQFQDGSLRIGQVSRTLTDPQAQADAAASECELRQTVGHFLPALKQLPGQWSSCLVSFSGDRLPLVGQLAAVEGLYLFSGFSNPFAVLPPVARRFAQSAMGQPDEPDILLAQLSPNRLIP</sequence>
<dbReference type="GO" id="GO:0016491">
    <property type="term" value="F:oxidoreductase activity"/>
    <property type="evidence" value="ECO:0007669"/>
    <property type="project" value="UniProtKB-KW"/>
</dbReference>
<dbReference type="EMBL" id="JAHHHD010000003">
    <property type="protein sequence ID" value="MBW4657915.1"/>
    <property type="molecule type" value="Genomic_DNA"/>
</dbReference>
<keyword evidence="1" id="KW-0560">Oxidoreductase</keyword>
<dbReference type="Gene3D" id="3.50.50.60">
    <property type="entry name" value="FAD/NAD(P)-binding domain"/>
    <property type="match status" value="1"/>
</dbReference>
<name>A0A951Q9W6_9CYAN</name>
<reference evidence="3" key="2">
    <citation type="journal article" date="2022" name="Microbiol. Resour. Announc.">
        <title>Metagenome Sequencing to Explore Phylogenomics of Terrestrial Cyanobacteria.</title>
        <authorList>
            <person name="Ward R.D."/>
            <person name="Stajich J.E."/>
            <person name="Johansen J.R."/>
            <person name="Huntemann M."/>
            <person name="Clum A."/>
            <person name="Foster B."/>
            <person name="Foster B."/>
            <person name="Roux S."/>
            <person name="Palaniappan K."/>
            <person name="Varghese N."/>
            <person name="Mukherjee S."/>
            <person name="Reddy T.B.K."/>
            <person name="Daum C."/>
            <person name="Copeland A."/>
            <person name="Chen I.A."/>
            <person name="Ivanova N.N."/>
            <person name="Kyrpides N.C."/>
            <person name="Shapiro N."/>
            <person name="Eloe-Fadrosh E.A."/>
            <person name="Pietrasiak N."/>
        </authorList>
    </citation>
    <scope>NUCLEOTIDE SEQUENCE</scope>
    <source>
        <strain evidence="3">UHER 2000/2452</strain>
    </source>
</reference>
<dbReference type="PANTHER" id="PTHR13847:SF287">
    <property type="entry name" value="FAD-DEPENDENT OXIDOREDUCTASE DOMAIN-CONTAINING PROTEIN 1"/>
    <property type="match status" value="1"/>
</dbReference>
<gene>
    <name evidence="3" type="ORF">KME15_04520</name>
</gene>
<reference evidence="3" key="1">
    <citation type="submission" date="2021-05" db="EMBL/GenBank/DDBJ databases">
        <authorList>
            <person name="Pietrasiak N."/>
            <person name="Ward R."/>
            <person name="Stajich J.E."/>
            <person name="Kurbessoian T."/>
        </authorList>
    </citation>
    <scope>NUCLEOTIDE SEQUENCE</scope>
    <source>
        <strain evidence="3">UHER 2000/2452</strain>
    </source>
</reference>
<dbReference type="PANTHER" id="PTHR13847">
    <property type="entry name" value="SARCOSINE DEHYDROGENASE-RELATED"/>
    <property type="match status" value="1"/>
</dbReference>
<dbReference type="Proteomes" id="UP000757435">
    <property type="component" value="Unassembled WGS sequence"/>
</dbReference>
<dbReference type="InterPro" id="IPR006076">
    <property type="entry name" value="FAD-dep_OxRdtase"/>
</dbReference>
<dbReference type="InterPro" id="IPR036188">
    <property type="entry name" value="FAD/NAD-bd_sf"/>
</dbReference>
<dbReference type="AlphaFoldDB" id="A0A951Q9W6"/>
<evidence type="ECO:0000256" key="1">
    <source>
        <dbReference type="ARBA" id="ARBA00023002"/>
    </source>
</evidence>
<evidence type="ECO:0000313" key="3">
    <source>
        <dbReference type="EMBL" id="MBW4657915.1"/>
    </source>
</evidence>
<feature type="domain" description="FAD dependent oxidoreductase" evidence="2">
    <location>
        <begin position="5"/>
        <end position="371"/>
    </location>
</feature>
<comment type="caution">
    <text evidence="3">The sequence shown here is derived from an EMBL/GenBank/DDBJ whole genome shotgun (WGS) entry which is preliminary data.</text>
</comment>